<evidence type="ECO:0000256" key="6">
    <source>
        <dbReference type="ARBA" id="ARBA00022824"/>
    </source>
</evidence>
<accession>I0YRD2</accession>
<evidence type="ECO:0000256" key="3">
    <source>
        <dbReference type="ARBA" id="ARBA00007806"/>
    </source>
</evidence>
<dbReference type="Gene3D" id="3.20.20.80">
    <property type="entry name" value="Glycosidases"/>
    <property type="match status" value="1"/>
</dbReference>
<dbReference type="SUPFAM" id="SSF74650">
    <property type="entry name" value="Galactose mutarotase-like"/>
    <property type="match status" value="1"/>
</dbReference>
<evidence type="ECO:0000313" key="16">
    <source>
        <dbReference type="Proteomes" id="UP000007264"/>
    </source>
</evidence>
<evidence type="ECO:0000256" key="2">
    <source>
        <dbReference type="ARBA" id="ARBA00004833"/>
    </source>
</evidence>
<sequence>MGEEMINPSRKGNHSFLTSFFLIFLFSSLQFQLSTSVKVEDFKKCTDAAFCNRLLGTRDEGYYIDPASVQFSGPSVTARLLNKAKGTDVTLTMKAYKGFVRLLVNEDASKKRFEVPGVLMHDLGSREAIWSKKAQTAQSLLLQLEDAEMQLQYSPFQIGISIKGKPVMSFNGRQMFNFEHLRQKQEGDPEGWWEETFKGHVDSKPRGPEAISFDLEFPDTQHVYGLPEHATSLSLNPTVDLADNATSEPYRLYNLDVFEYAPESPFGLYGSIPFLWAQKLGVAVGAFWLNAAEMYVDVGKTEEGTFTNWVAESGILDLFLLLGPTPAKVSEQYAQITGATALPQYFALGYHQCRWNYRDEADVRQVDAGFDAYDIPYDVIWLDIEHTDGKRYFTWDKSLFPDPVKLQEDVASHGRKVVTIIDPHIKRDPGYYIYQEAEQNHYFVRDKDGKDFDGWCWPGSSSYLDMLNPEVRAWWAQQFALSKYKGSTPNLYVWNDMNEPSVFTGPEITMQKDNLHWREVEHRNLHNLYGALFHQGTAEGLIERGKAVYGSDADRPFVLSRAFFAGTQRVGPIWTGDNCADWKHLRVSLPMIMSVGIAGLPFNGADVGGFFGNPDAELQTRWNQVATFYPFFRGHAHLDAKRREPWLFGEDATRRIRDAIRARYVLLPYIYTLFRHANTTGLPVMRPLWYEFPEVEATHGVDDEFMLGPALLVSPVLEEGAESRAVFLPGKGPWYSARTGEPVKPDAGGALTVPVTMDSVPSYLRGGHIMPLRERARRSTAAARKDPYTLLVALDSEGQASGDLYLDDGSSFAYKRGLFAHRLFSFKDGMLSNQELPGNPSPPRYSTDLVIERIIIVGLGHPAKSFSVKEVGTGKVLQTGAGPVVQEAGVPELALVIRKPELPVTGDWSIQLSVTA</sequence>
<feature type="domain" description="Glycoside hydrolase family 31 N-terminal" evidence="13">
    <location>
        <begin position="108"/>
        <end position="297"/>
    </location>
</feature>
<dbReference type="GO" id="GO:0005975">
    <property type="term" value="P:carbohydrate metabolic process"/>
    <property type="evidence" value="ECO:0007669"/>
    <property type="project" value="InterPro"/>
</dbReference>
<comment type="subcellular location">
    <subcellularLocation>
        <location evidence="1">Endoplasmic reticulum</location>
    </subcellularLocation>
</comment>
<dbReference type="Pfam" id="PF01055">
    <property type="entry name" value="Glyco_hydro_31_2nd"/>
    <property type="match status" value="1"/>
</dbReference>
<dbReference type="PANTHER" id="PTHR22762:SF54">
    <property type="entry name" value="BCDNA.GH04962"/>
    <property type="match status" value="1"/>
</dbReference>
<dbReference type="Gene3D" id="2.60.40.1760">
    <property type="entry name" value="glycosyl hydrolase (family 31)"/>
    <property type="match status" value="1"/>
</dbReference>
<evidence type="ECO:0000259" key="12">
    <source>
        <dbReference type="Pfam" id="PF01055"/>
    </source>
</evidence>
<evidence type="ECO:0000259" key="14">
    <source>
        <dbReference type="Pfam" id="PF21365"/>
    </source>
</evidence>
<keyword evidence="4 11" id="KW-0732">Signal</keyword>
<dbReference type="Pfam" id="PF21365">
    <property type="entry name" value="Glyco_hydro_31_3rd"/>
    <property type="match status" value="1"/>
</dbReference>
<comment type="similarity">
    <text evidence="3 10">Belongs to the glycosyl hydrolase 31 family.</text>
</comment>
<dbReference type="Gene3D" id="2.60.40.1180">
    <property type="entry name" value="Golgi alpha-mannosidase II"/>
    <property type="match status" value="2"/>
</dbReference>
<dbReference type="eggNOG" id="KOG1066">
    <property type="taxonomic scope" value="Eukaryota"/>
</dbReference>
<dbReference type="EMBL" id="AGSI01000014">
    <property type="protein sequence ID" value="EIE20951.1"/>
    <property type="molecule type" value="Genomic_DNA"/>
</dbReference>
<reference evidence="15 16" key="1">
    <citation type="journal article" date="2012" name="Genome Biol.">
        <title>The genome of the polar eukaryotic microalga coccomyxa subellipsoidea reveals traits of cold adaptation.</title>
        <authorList>
            <person name="Blanc G."/>
            <person name="Agarkova I."/>
            <person name="Grimwood J."/>
            <person name="Kuo A."/>
            <person name="Brueggeman A."/>
            <person name="Dunigan D."/>
            <person name="Gurnon J."/>
            <person name="Ladunga I."/>
            <person name="Lindquist E."/>
            <person name="Lucas S."/>
            <person name="Pangilinan J."/>
            <person name="Proschold T."/>
            <person name="Salamov A."/>
            <person name="Schmutz J."/>
            <person name="Weeks D."/>
            <person name="Yamada T."/>
            <person name="Claverie J.M."/>
            <person name="Grigoriev I."/>
            <person name="Van Etten J."/>
            <person name="Lomsadze A."/>
            <person name="Borodovsky M."/>
        </authorList>
    </citation>
    <scope>NUCLEOTIDE SEQUENCE [LARGE SCALE GENOMIC DNA]</scope>
    <source>
        <strain evidence="15 16">C-169</strain>
    </source>
</reference>
<dbReference type="CDD" id="cd14752">
    <property type="entry name" value="GH31_N"/>
    <property type="match status" value="1"/>
</dbReference>
<dbReference type="InterPro" id="IPR013780">
    <property type="entry name" value="Glyco_hydro_b"/>
</dbReference>
<dbReference type="GO" id="GO:0090599">
    <property type="term" value="F:alpha-glucosidase activity"/>
    <property type="evidence" value="ECO:0007669"/>
    <property type="project" value="TreeGrafter"/>
</dbReference>
<organism evidence="15 16">
    <name type="scientific">Coccomyxa subellipsoidea (strain C-169)</name>
    <name type="common">Green microalga</name>
    <dbReference type="NCBI Taxonomy" id="574566"/>
    <lineage>
        <taxon>Eukaryota</taxon>
        <taxon>Viridiplantae</taxon>
        <taxon>Chlorophyta</taxon>
        <taxon>core chlorophytes</taxon>
        <taxon>Trebouxiophyceae</taxon>
        <taxon>Trebouxiophyceae incertae sedis</taxon>
        <taxon>Coccomyxaceae</taxon>
        <taxon>Coccomyxa</taxon>
        <taxon>Coccomyxa subellipsoidea</taxon>
    </lineage>
</organism>
<dbReference type="OrthoDB" id="3237269at2759"/>
<keyword evidence="16" id="KW-1185">Reference proteome</keyword>
<dbReference type="GO" id="GO:0030246">
    <property type="term" value="F:carbohydrate binding"/>
    <property type="evidence" value="ECO:0007669"/>
    <property type="project" value="InterPro"/>
</dbReference>
<dbReference type="GO" id="GO:0005783">
    <property type="term" value="C:endoplasmic reticulum"/>
    <property type="evidence" value="ECO:0007669"/>
    <property type="project" value="UniProtKB-SubCell"/>
</dbReference>
<feature type="domain" description="Glycoside hydrolase family 31 TIM barrel" evidence="12">
    <location>
        <begin position="341"/>
        <end position="673"/>
    </location>
</feature>
<evidence type="ECO:0000259" key="13">
    <source>
        <dbReference type="Pfam" id="PF13802"/>
    </source>
</evidence>
<evidence type="ECO:0000256" key="9">
    <source>
        <dbReference type="ARBA" id="ARBA00042895"/>
    </source>
</evidence>
<dbReference type="CDD" id="cd06603">
    <property type="entry name" value="GH31_GANC_GANAB_alpha"/>
    <property type="match status" value="1"/>
</dbReference>
<dbReference type="InterPro" id="IPR048395">
    <property type="entry name" value="Glyco_hydro_31_C"/>
</dbReference>
<dbReference type="SUPFAM" id="SSF51445">
    <property type="entry name" value="(Trans)glycosidases"/>
    <property type="match status" value="1"/>
</dbReference>
<evidence type="ECO:0000313" key="15">
    <source>
        <dbReference type="EMBL" id="EIE20951.1"/>
    </source>
</evidence>
<evidence type="ECO:0000256" key="7">
    <source>
        <dbReference type="ARBA" id="ARBA00023180"/>
    </source>
</evidence>
<dbReference type="GO" id="GO:0006491">
    <property type="term" value="P:N-glycan processing"/>
    <property type="evidence" value="ECO:0007669"/>
    <property type="project" value="TreeGrafter"/>
</dbReference>
<dbReference type="PANTHER" id="PTHR22762">
    <property type="entry name" value="ALPHA-GLUCOSIDASE"/>
    <property type="match status" value="1"/>
</dbReference>
<dbReference type="InterPro" id="IPR025887">
    <property type="entry name" value="Glyco_hydro_31_N_dom"/>
</dbReference>
<feature type="chain" id="PRO_5003636317" description="Glucosidase II subunit alpha" evidence="11">
    <location>
        <begin position="37"/>
        <end position="916"/>
    </location>
</feature>
<dbReference type="RefSeq" id="XP_005645495.1">
    <property type="nucleotide sequence ID" value="XM_005645438.1"/>
</dbReference>
<evidence type="ECO:0000256" key="8">
    <source>
        <dbReference type="ARBA" id="ARBA00023295"/>
    </source>
</evidence>
<dbReference type="FunFam" id="3.20.20.80:FF:000039">
    <property type="entry name" value="Glucosidase, alpha neutral C"/>
    <property type="match status" value="1"/>
</dbReference>
<dbReference type="InterPro" id="IPR017853">
    <property type="entry name" value="GH"/>
</dbReference>
<keyword evidence="5 10" id="KW-0378">Hydrolase</keyword>
<keyword evidence="6" id="KW-0256">Endoplasmic reticulum</keyword>
<dbReference type="Proteomes" id="UP000007264">
    <property type="component" value="Unassembled WGS sequence"/>
</dbReference>
<protein>
    <recommendedName>
        <fullName evidence="9">Glucosidase II subunit alpha</fullName>
    </recommendedName>
</protein>
<keyword evidence="8 10" id="KW-0326">Glycosidase</keyword>
<dbReference type="InterPro" id="IPR011013">
    <property type="entry name" value="Gal_mutarotase_sf_dom"/>
</dbReference>
<keyword evidence="7" id="KW-0325">Glycoprotein</keyword>
<dbReference type="PROSITE" id="PS00129">
    <property type="entry name" value="GLYCOSYL_HYDROL_F31_1"/>
    <property type="match status" value="1"/>
</dbReference>
<dbReference type="AlphaFoldDB" id="I0YRD2"/>
<evidence type="ECO:0000256" key="5">
    <source>
        <dbReference type="ARBA" id="ARBA00022801"/>
    </source>
</evidence>
<gene>
    <name evidence="15" type="ORF">COCSUDRAFT_67320</name>
</gene>
<comment type="caution">
    <text evidence="15">The sequence shown here is derived from an EMBL/GenBank/DDBJ whole genome shotgun (WGS) entry which is preliminary data.</text>
</comment>
<evidence type="ECO:0000256" key="10">
    <source>
        <dbReference type="RuleBase" id="RU361185"/>
    </source>
</evidence>
<dbReference type="SUPFAM" id="SSF51011">
    <property type="entry name" value="Glycosyl hydrolase domain"/>
    <property type="match status" value="1"/>
</dbReference>
<evidence type="ECO:0000256" key="11">
    <source>
        <dbReference type="SAM" id="SignalP"/>
    </source>
</evidence>
<evidence type="ECO:0000256" key="1">
    <source>
        <dbReference type="ARBA" id="ARBA00004240"/>
    </source>
</evidence>
<dbReference type="Pfam" id="PF13802">
    <property type="entry name" value="Gal_mutarotas_2"/>
    <property type="match status" value="1"/>
</dbReference>
<dbReference type="InterPro" id="IPR030458">
    <property type="entry name" value="Glyco_hydro_31_AS"/>
</dbReference>
<name>I0YRD2_COCSC</name>
<dbReference type="GeneID" id="17038930"/>
<dbReference type="KEGG" id="csl:COCSUDRAFT_67320"/>
<feature type="signal peptide" evidence="11">
    <location>
        <begin position="1"/>
        <end position="36"/>
    </location>
</feature>
<comment type="pathway">
    <text evidence="2">Glycan metabolism; N-glycan metabolism.</text>
</comment>
<feature type="domain" description="Glycosyl hydrolase family 31 C-terminal" evidence="14">
    <location>
        <begin position="681"/>
        <end position="770"/>
    </location>
</feature>
<proteinExistence type="inferred from homology"/>
<dbReference type="STRING" id="574566.I0YRD2"/>
<evidence type="ECO:0000256" key="4">
    <source>
        <dbReference type="ARBA" id="ARBA00022729"/>
    </source>
</evidence>
<dbReference type="InterPro" id="IPR000322">
    <property type="entry name" value="Glyco_hydro_31_TIM"/>
</dbReference>